<dbReference type="PhylomeDB" id="A0A0A2JZ51"/>
<dbReference type="VEuPathDB" id="FungiDB:PEXP_012940"/>
<accession>A0A0A2JZ51</accession>
<reference evidence="1 2" key="1">
    <citation type="journal article" date="2015" name="Mol. Plant Microbe Interact.">
        <title>Genome, transcriptome, and functional analyses of Penicillium expansum provide new insights into secondary metabolism and pathogenicity.</title>
        <authorList>
            <person name="Ballester A.R."/>
            <person name="Marcet-Houben M."/>
            <person name="Levin E."/>
            <person name="Sela N."/>
            <person name="Selma-Lazaro C."/>
            <person name="Carmona L."/>
            <person name="Wisniewski M."/>
            <person name="Droby S."/>
            <person name="Gonzalez-Candelas L."/>
            <person name="Gabaldon T."/>
        </authorList>
    </citation>
    <scope>NUCLEOTIDE SEQUENCE [LARGE SCALE GENOMIC DNA]</scope>
    <source>
        <strain evidence="1 2">MD-8</strain>
    </source>
</reference>
<sequence length="139" mass="15338">MTKTPDCAIHSITFDSELMTQCLPSTLVNKTYHLVAVADENIEPIIFAIRNVKTLSKDGKSTIPQRKKFFIIRKQNAKEGYSANELGPMLGFKDTYEAHTLEVTQDMASGNIFLALAYGDEIGEAVVIDGHSICPLFIA</sequence>
<evidence type="ECO:0000313" key="1">
    <source>
        <dbReference type="EMBL" id="KGO54039.1"/>
    </source>
</evidence>
<dbReference type="AlphaFoldDB" id="A0A0A2JZ51"/>
<keyword evidence="2" id="KW-1185">Reference proteome</keyword>
<protein>
    <submittedName>
        <fullName evidence="1">Uncharacterized protein</fullName>
    </submittedName>
</protein>
<evidence type="ECO:0000313" key="2">
    <source>
        <dbReference type="Proteomes" id="UP000030143"/>
    </source>
</evidence>
<dbReference type="RefSeq" id="XP_016596546.1">
    <property type="nucleotide sequence ID" value="XM_016739852.1"/>
</dbReference>
<comment type="caution">
    <text evidence="1">The sequence shown here is derived from an EMBL/GenBank/DDBJ whole genome shotgun (WGS) entry which is preliminary data.</text>
</comment>
<name>A0A0A2JZ51_PENEN</name>
<proteinExistence type="predicted"/>
<gene>
    <name evidence="1" type="ORF">PEX2_025770</name>
</gene>
<dbReference type="Proteomes" id="UP000030143">
    <property type="component" value="Unassembled WGS sequence"/>
</dbReference>
<dbReference type="HOGENOM" id="CLU_1845772_0_0_1"/>
<organism evidence="1 2">
    <name type="scientific">Penicillium expansum</name>
    <name type="common">Blue mold rot fungus</name>
    <dbReference type="NCBI Taxonomy" id="27334"/>
    <lineage>
        <taxon>Eukaryota</taxon>
        <taxon>Fungi</taxon>
        <taxon>Dikarya</taxon>
        <taxon>Ascomycota</taxon>
        <taxon>Pezizomycotina</taxon>
        <taxon>Eurotiomycetes</taxon>
        <taxon>Eurotiomycetidae</taxon>
        <taxon>Eurotiales</taxon>
        <taxon>Aspergillaceae</taxon>
        <taxon>Penicillium</taxon>
    </lineage>
</organism>
<dbReference type="GeneID" id="27675271"/>
<dbReference type="EMBL" id="JQFZ01000238">
    <property type="protein sequence ID" value="KGO54039.1"/>
    <property type="molecule type" value="Genomic_DNA"/>
</dbReference>